<dbReference type="InterPro" id="IPR000276">
    <property type="entry name" value="GPCR_Rhodpsn"/>
</dbReference>
<keyword evidence="3 9" id="KW-0812">Transmembrane</keyword>
<keyword evidence="7 9" id="KW-0675">Receptor</keyword>
<evidence type="ECO:0000313" key="12">
    <source>
        <dbReference type="EMBL" id="CAF4721311.1"/>
    </source>
</evidence>
<dbReference type="Gene3D" id="1.20.1070.10">
    <property type="entry name" value="Rhodopsin 7-helix transmembrane proteins"/>
    <property type="match status" value="1"/>
</dbReference>
<dbReference type="PROSITE" id="PS50262">
    <property type="entry name" value="G_PROTEIN_RECEP_F1_2"/>
    <property type="match status" value="1"/>
</dbReference>
<keyword evidence="5 9" id="KW-0297">G-protein coupled receptor</keyword>
<dbReference type="Proteomes" id="UP000663873">
    <property type="component" value="Unassembled WGS sequence"/>
</dbReference>
<accession>A0A821JI50</accession>
<dbReference type="SUPFAM" id="SSF81321">
    <property type="entry name" value="Family A G protein-coupled receptor-like"/>
    <property type="match status" value="1"/>
</dbReference>
<dbReference type="AlphaFoldDB" id="A0A821JI50"/>
<evidence type="ECO:0000256" key="5">
    <source>
        <dbReference type="ARBA" id="ARBA00023040"/>
    </source>
</evidence>
<evidence type="ECO:0000256" key="4">
    <source>
        <dbReference type="ARBA" id="ARBA00022989"/>
    </source>
</evidence>
<dbReference type="PANTHER" id="PTHR24248">
    <property type="entry name" value="ADRENERGIC RECEPTOR-RELATED G-PROTEIN COUPLED RECEPTOR"/>
    <property type="match status" value="1"/>
</dbReference>
<evidence type="ECO:0000256" key="10">
    <source>
        <dbReference type="SAM" id="Phobius"/>
    </source>
</evidence>
<evidence type="ECO:0000259" key="11">
    <source>
        <dbReference type="PROSITE" id="PS50262"/>
    </source>
</evidence>
<dbReference type="EMBL" id="CAJOBR010026038">
    <property type="protein sequence ID" value="CAF4969549.1"/>
    <property type="molecule type" value="Genomic_DNA"/>
</dbReference>
<organism evidence="12 14">
    <name type="scientific">Rotaria socialis</name>
    <dbReference type="NCBI Taxonomy" id="392032"/>
    <lineage>
        <taxon>Eukaryota</taxon>
        <taxon>Metazoa</taxon>
        <taxon>Spiralia</taxon>
        <taxon>Gnathifera</taxon>
        <taxon>Rotifera</taxon>
        <taxon>Eurotatoria</taxon>
        <taxon>Bdelloidea</taxon>
        <taxon>Philodinida</taxon>
        <taxon>Philodinidae</taxon>
        <taxon>Rotaria</taxon>
    </lineage>
</organism>
<dbReference type="Pfam" id="PF00001">
    <property type="entry name" value="7tm_1"/>
    <property type="match status" value="1"/>
</dbReference>
<gene>
    <name evidence="13" type="ORF">QYT958_LOCUS35077</name>
    <name evidence="12" type="ORF">UJA718_LOCUS37266</name>
</gene>
<evidence type="ECO:0000256" key="1">
    <source>
        <dbReference type="ARBA" id="ARBA00004651"/>
    </source>
</evidence>
<feature type="transmembrane region" description="Helical" evidence="10">
    <location>
        <begin position="120"/>
        <end position="143"/>
    </location>
</feature>
<dbReference type="GO" id="GO:0004930">
    <property type="term" value="F:G protein-coupled receptor activity"/>
    <property type="evidence" value="ECO:0007669"/>
    <property type="project" value="UniProtKB-KW"/>
</dbReference>
<dbReference type="GO" id="GO:0043410">
    <property type="term" value="P:positive regulation of MAPK cascade"/>
    <property type="evidence" value="ECO:0007669"/>
    <property type="project" value="TreeGrafter"/>
</dbReference>
<dbReference type="EMBL" id="CAJOBP010036850">
    <property type="protein sequence ID" value="CAF4721311.1"/>
    <property type="molecule type" value="Genomic_DNA"/>
</dbReference>
<dbReference type="GO" id="GO:0005886">
    <property type="term" value="C:plasma membrane"/>
    <property type="evidence" value="ECO:0007669"/>
    <property type="project" value="UniProtKB-SubCell"/>
</dbReference>
<feature type="domain" description="G-protein coupled receptors family 1 profile" evidence="11">
    <location>
        <begin position="1"/>
        <end position="214"/>
    </location>
</feature>
<comment type="caution">
    <text evidence="12">The sequence shown here is derived from an EMBL/GenBank/DDBJ whole genome shotgun (WGS) entry which is preliminary data.</text>
</comment>
<comment type="subcellular location">
    <subcellularLocation>
        <location evidence="1">Cell membrane</location>
        <topology evidence="1">Multi-pass membrane protein</topology>
    </subcellularLocation>
</comment>
<evidence type="ECO:0000256" key="9">
    <source>
        <dbReference type="RuleBase" id="RU000688"/>
    </source>
</evidence>
<evidence type="ECO:0000256" key="8">
    <source>
        <dbReference type="ARBA" id="ARBA00023224"/>
    </source>
</evidence>
<keyword evidence="2" id="KW-1003">Cell membrane</keyword>
<evidence type="ECO:0000256" key="2">
    <source>
        <dbReference type="ARBA" id="ARBA00022475"/>
    </source>
</evidence>
<dbReference type="PANTHER" id="PTHR24248:SF185">
    <property type="entry name" value="DOPAMINE RECEPTOR 2"/>
    <property type="match status" value="1"/>
</dbReference>
<dbReference type="PRINTS" id="PR00237">
    <property type="entry name" value="GPCRRHODOPSN"/>
</dbReference>
<evidence type="ECO:0000313" key="13">
    <source>
        <dbReference type="EMBL" id="CAF4969549.1"/>
    </source>
</evidence>
<dbReference type="Proteomes" id="UP000663848">
    <property type="component" value="Unassembled WGS sequence"/>
</dbReference>
<comment type="similarity">
    <text evidence="9">Belongs to the G-protein coupled receptor 1 family.</text>
</comment>
<feature type="non-terminal residue" evidence="12">
    <location>
        <position position="1"/>
    </location>
</feature>
<keyword evidence="14" id="KW-1185">Reference proteome</keyword>
<dbReference type="GO" id="GO:0071880">
    <property type="term" value="P:adenylate cyclase-activating adrenergic receptor signaling pathway"/>
    <property type="evidence" value="ECO:0007669"/>
    <property type="project" value="TreeGrafter"/>
</dbReference>
<keyword evidence="6 10" id="KW-0472">Membrane</keyword>
<name>A0A821JI50_9BILA</name>
<keyword evidence="4 10" id="KW-1133">Transmembrane helix</keyword>
<evidence type="ECO:0000256" key="3">
    <source>
        <dbReference type="ARBA" id="ARBA00022692"/>
    </source>
</evidence>
<evidence type="ECO:0000256" key="6">
    <source>
        <dbReference type="ARBA" id="ARBA00023136"/>
    </source>
</evidence>
<protein>
    <recommendedName>
        <fullName evidence="11">G-protein coupled receptors family 1 profile domain-containing protein</fullName>
    </recommendedName>
</protein>
<feature type="transmembrane region" description="Helical" evidence="10">
    <location>
        <begin position="7"/>
        <end position="26"/>
    </location>
</feature>
<evidence type="ECO:0000256" key="7">
    <source>
        <dbReference type="ARBA" id="ARBA00023170"/>
    </source>
</evidence>
<evidence type="ECO:0000313" key="14">
    <source>
        <dbReference type="Proteomes" id="UP000663873"/>
    </source>
</evidence>
<keyword evidence="8 9" id="KW-0807">Transducer</keyword>
<proteinExistence type="inferred from homology"/>
<dbReference type="PROSITE" id="PS00237">
    <property type="entry name" value="G_PROTEIN_RECEP_F1_1"/>
    <property type="match status" value="1"/>
</dbReference>
<dbReference type="InterPro" id="IPR017452">
    <property type="entry name" value="GPCR_Rhodpsn_7TM"/>
</dbReference>
<reference evidence="12" key="1">
    <citation type="submission" date="2021-02" db="EMBL/GenBank/DDBJ databases">
        <authorList>
            <person name="Nowell W R."/>
        </authorList>
    </citation>
    <scope>NUCLEOTIDE SEQUENCE</scope>
</reference>
<sequence>MASLACADLFVGLGVMPFAIIQIIYGEYWPFGKTCCDIWHSIDVCASTASILDLCVIALDRYSAITNPISYHRAFFVKRWPYLIATVWLCSGLISFPAIAYWRLVVHQYEIDRCLFPDDIYYILVSSLISFYIPLFVMIFVYIRIYRAAIKQLHAFKTGVKIETSKKLVPKKNTNNENSPAINISSDVCLRIHRGKYHGLHIDRELSFTDNSLS</sequence>
<feature type="transmembrane region" description="Helical" evidence="10">
    <location>
        <begin position="80"/>
        <end position="100"/>
    </location>
</feature>